<dbReference type="InterPro" id="IPR035595">
    <property type="entry name" value="UDP_glycos_trans_CS"/>
</dbReference>
<sequence>MMDMWELVEASVANNNSLEMLSHDLPRQLRRHSTSHYDKCLDGAAGLGPRSALPSPLAWHMLLWLAFVLAIASGASTSDGSPGVSNSSENGIYSSDYILQLESDKELERRISRIISNAFKAATSKHRKLATPSFSEQEYDPNVRVEVVGRKTVQERAQLHVVVFEGGELLLGEVVAGDLNLLTPTSISALAGYPFIRVICSKDIERASGERWYIIGMDFNTKEGGIITVMIIASGILVLMLGWCILFTIFNTCAIRAGTNTEGVHRDSDVKPSFIINPHPPWTRGVYDHPLGSPWQDPLMTSDVLAVADAPATQNQQLVEMVDAATEIEEGRKRTNKKEMVWRKQKRRRETFGKGKLAKVVPTTETSHTDSTGTDEDQIRKERLIEEIEEEFVRTARSGGTSGRAARPKSATKQRHGLFGRDESRRLEAPTLWTTENAIANYKTRTLYPAPADVSESGIVESLVTHKSCVGDLQAKSFATSFSYTFRAPCKLACRGSRHFCGQALHGMFLPCALLVLVIAALAQGASFLQKSSELGNRDMRRLELESGLRNSLEYLERALSRSTGATSSYFQNADPDALRTKRCRWKLCGTGRRNIFEFLAQQLALRHHNVITVKPVLIPEEPRLVKPKLHLVREKVIKNTVNRDIYEPLENTVTNAAWNEGYDEEDYLKSYYKAHNASCYKMLNSNLVASLSKESLDVAIIYSGNPCLVALTHLMAVPTVYFDLEGLSDETLVAAGVPFLPGAEPSSCSVFPKQSNPVFAMIRAATCQFQELIAQSDIPFVSSAVSKRHRQLDEPISSMFANDYSIKKRYKSFPSVNALKQQSVLFLANTDPLLEPPRLLPPHVVQVGGVHIDHPKPLFSPWNTTIESAADGMIIVSFGTQADGSKMSAKQANAVLEALSQLKTYRIYWRVGPNLKLEGIDVENVPSHINLTTFIPQNDLLAHKACRLLVTNGGMSSLMEAVAHGVPVVGVPLYGSNRHNLGKVVAKGLGIVVEKSDLNGKNLLTAMKKVLDGAKYKTTAKEMSKEFRSRPAPPFALLLHNIEHIGSKVSSPTPKDTSNSKKNR</sequence>
<keyword evidence="5" id="KW-0808">Transferase</keyword>
<accession>A0A8S1GXF1</accession>
<evidence type="ECO:0000313" key="14">
    <source>
        <dbReference type="EMBL" id="CAD6187583.1"/>
    </source>
</evidence>
<keyword evidence="6 13" id="KW-0812">Transmembrane</keyword>
<keyword evidence="8 13" id="KW-1133">Transmembrane helix</keyword>
<evidence type="ECO:0000256" key="10">
    <source>
        <dbReference type="ARBA" id="ARBA00023180"/>
    </source>
</evidence>
<dbReference type="PANTHER" id="PTHR48043:SF18">
    <property type="entry name" value="GLUCURONOSYLTRANSFERASE"/>
    <property type="match status" value="1"/>
</dbReference>
<proteinExistence type="inferred from homology"/>
<reference evidence="14" key="1">
    <citation type="submission" date="2020-10" db="EMBL/GenBank/DDBJ databases">
        <authorList>
            <person name="Kikuchi T."/>
        </authorList>
    </citation>
    <scope>NUCLEOTIDE SEQUENCE</scope>
    <source>
        <strain evidence="14">NKZ352</strain>
    </source>
</reference>
<evidence type="ECO:0000256" key="11">
    <source>
        <dbReference type="ARBA" id="ARBA00047475"/>
    </source>
</evidence>
<organism evidence="14 15">
    <name type="scientific">Caenorhabditis auriculariae</name>
    <dbReference type="NCBI Taxonomy" id="2777116"/>
    <lineage>
        <taxon>Eukaryota</taxon>
        <taxon>Metazoa</taxon>
        <taxon>Ecdysozoa</taxon>
        <taxon>Nematoda</taxon>
        <taxon>Chromadorea</taxon>
        <taxon>Rhabditida</taxon>
        <taxon>Rhabditina</taxon>
        <taxon>Rhabditomorpha</taxon>
        <taxon>Rhabditoidea</taxon>
        <taxon>Rhabditidae</taxon>
        <taxon>Peloderinae</taxon>
        <taxon>Caenorhabditis</taxon>
    </lineage>
</organism>
<evidence type="ECO:0000256" key="2">
    <source>
        <dbReference type="ARBA" id="ARBA00009995"/>
    </source>
</evidence>
<gene>
    <name evidence="14" type="ORF">CAUJ_LOCUS3502</name>
</gene>
<feature type="transmembrane region" description="Helical" evidence="13">
    <location>
        <begin position="226"/>
        <end position="250"/>
    </location>
</feature>
<dbReference type="Pfam" id="PF00201">
    <property type="entry name" value="UDPGT"/>
    <property type="match status" value="1"/>
</dbReference>
<evidence type="ECO:0000313" key="15">
    <source>
        <dbReference type="Proteomes" id="UP000835052"/>
    </source>
</evidence>
<evidence type="ECO:0000256" key="13">
    <source>
        <dbReference type="SAM" id="Phobius"/>
    </source>
</evidence>
<comment type="caution">
    <text evidence="14">The sequence shown here is derived from an EMBL/GenBank/DDBJ whole genome shotgun (WGS) entry which is preliminary data.</text>
</comment>
<keyword evidence="10" id="KW-0325">Glycoprotein</keyword>
<dbReference type="GO" id="GO:0016020">
    <property type="term" value="C:membrane"/>
    <property type="evidence" value="ECO:0007669"/>
    <property type="project" value="UniProtKB-SubCell"/>
</dbReference>
<protein>
    <recommendedName>
        <fullName evidence="3">glucuronosyltransferase</fullName>
        <ecNumber evidence="3">2.4.1.17</ecNumber>
    </recommendedName>
</protein>
<comment type="catalytic activity">
    <reaction evidence="11">
        <text>glucuronate acceptor + UDP-alpha-D-glucuronate = acceptor beta-D-glucuronoside + UDP + H(+)</text>
        <dbReference type="Rhea" id="RHEA:21032"/>
        <dbReference type="ChEBI" id="CHEBI:15378"/>
        <dbReference type="ChEBI" id="CHEBI:58052"/>
        <dbReference type="ChEBI" id="CHEBI:58223"/>
        <dbReference type="ChEBI" id="CHEBI:132367"/>
        <dbReference type="ChEBI" id="CHEBI:132368"/>
        <dbReference type="EC" id="2.4.1.17"/>
    </reaction>
</comment>
<evidence type="ECO:0000256" key="4">
    <source>
        <dbReference type="ARBA" id="ARBA00022676"/>
    </source>
</evidence>
<evidence type="ECO:0000256" key="8">
    <source>
        <dbReference type="ARBA" id="ARBA00022989"/>
    </source>
</evidence>
<evidence type="ECO:0000256" key="6">
    <source>
        <dbReference type="ARBA" id="ARBA00022692"/>
    </source>
</evidence>
<dbReference type="OrthoDB" id="5835829at2759"/>
<dbReference type="InterPro" id="IPR002213">
    <property type="entry name" value="UDP_glucos_trans"/>
</dbReference>
<dbReference type="FunFam" id="3.40.50.2000:FF:000118">
    <property type="entry name" value="UDP-glucuronosyltransferase"/>
    <property type="match status" value="1"/>
</dbReference>
<dbReference type="Proteomes" id="UP000835052">
    <property type="component" value="Unassembled WGS sequence"/>
</dbReference>
<dbReference type="GO" id="GO:0015020">
    <property type="term" value="F:glucuronosyltransferase activity"/>
    <property type="evidence" value="ECO:0007669"/>
    <property type="project" value="UniProtKB-EC"/>
</dbReference>
<evidence type="ECO:0000256" key="1">
    <source>
        <dbReference type="ARBA" id="ARBA00004167"/>
    </source>
</evidence>
<comment type="subcellular location">
    <subcellularLocation>
        <location evidence="1">Membrane</location>
        <topology evidence="1">Single-pass membrane protein</topology>
    </subcellularLocation>
</comment>
<evidence type="ECO:0000256" key="12">
    <source>
        <dbReference type="SAM" id="MobiDB-lite"/>
    </source>
</evidence>
<name>A0A8S1GXF1_9PELO</name>
<keyword evidence="15" id="KW-1185">Reference proteome</keyword>
<feature type="compositionally biased region" description="Basic residues" evidence="12">
    <location>
        <begin position="406"/>
        <end position="417"/>
    </location>
</feature>
<dbReference type="InterPro" id="IPR050271">
    <property type="entry name" value="UDP-glycosyltransferase"/>
</dbReference>
<evidence type="ECO:0000256" key="7">
    <source>
        <dbReference type="ARBA" id="ARBA00022729"/>
    </source>
</evidence>
<keyword evidence="7" id="KW-0732">Signal</keyword>
<keyword evidence="9 13" id="KW-0472">Membrane</keyword>
<evidence type="ECO:0000256" key="3">
    <source>
        <dbReference type="ARBA" id="ARBA00012544"/>
    </source>
</evidence>
<dbReference type="CDD" id="cd03784">
    <property type="entry name" value="GT1_Gtf-like"/>
    <property type="match status" value="1"/>
</dbReference>
<feature type="region of interest" description="Disordered" evidence="12">
    <location>
        <begin position="394"/>
        <end position="417"/>
    </location>
</feature>
<feature type="transmembrane region" description="Helical" evidence="13">
    <location>
        <begin position="504"/>
        <end position="523"/>
    </location>
</feature>
<comment type="similarity">
    <text evidence="2">Belongs to the UDP-glycosyltransferase family.</text>
</comment>
<dbReference type="AlphaFoldDB" id="A0A8S1GXF1"/>
<dbReference type="EMBL" id="CAJGYM010000006">
    <property type="protein sequence ID" value="CAD6187583.1"/>
    <property type="molecule type" value="Genomic_DNA"/>
</dbReference>
<evidence type="ECO:0000256" key="9">
    <source>
        <dbReference type="ARBA" id="ARBA00023136"/>
    </source>
</evidence>
<dbReference type="PROSITE" id="PS00375">
    <property type="entry name" value="UDPGT"/>
    <property type="match status" value="1"/>
</dbReference>
<dbReference type="Gene3D" id="3.40.50.2000">
    <property type="entry name" value="Glycogen Phosphorylase B"/>
    <property type="match status" value="1"/>
</dbReference>
<keyword evidence="4" id="KW-0328">Glycosyltransferase</keyword>
<dbReference type="PANTHER" id="PTHR48043">
    <property type="entry name" value="EG:EG0003.4 PROTEIN-RELATED"/>
    <property type="match status" value="1"/>
</dbReference>
<dbReference type="SUPFAM" id="SSF53756">
    <property type="entry name" value="UDP-Glycosyltransferase/glycogen phosphorylase"/>
    <property type="match status" value="1"/>
</dbReference>
<dbReference type="EC" id="2.4.1.17" evidence="3"/>
<evidence type="ECO:0000256" key="5">
    <source>
        <dbReference type="ARBA" id="ARBA00022679"/>
    </source>
</evidence>